<dbReference type="EMBL" id="CP017267">
    <property type="protein sequence ID" value="APB31965.1"/>
    <property type="molecule type" value="Genomic_DNA"/>
</dbReference>
<dbReference type="Proteomes" id="UP000191200">
    <property type="component" value="Chromosome"/>
</dbReference>
<protein>
    <recommendedName>
        <fullName evidence="3">Tyrosine specific protein phosphatases domain-containing protein</fullName>
    </recommendedName>
</protein>
<evidence type="ECO:0000313" key="1">
    <source>
        <dbReference type="EMBL" id="APB31965.1"/>
    </source>
</evidence>
<proteinExistence type="predicted"/>
<reference evidence="1 2" key="1">
    <citation type="submission" date="2016-09" db="EMBL/GenBank/DDBJ databases">
        <title>Vagococcus teuberi sp. nov., isolated from the Malian artisanal sour milk fene.</title>
        <authorList>
            <person name="Wullschleger S."/>
            <person name="Seifert C."/>
            <person name="Baumgartner S."/>
            <person name="Lacroix C."/>
            <person name="Bonfoh B."/>
            <person name="Stevens M.J."/>
            <person name="Meile L."/>
        </authorList>
    </citation>
    <scope>NUCLEOTIDE SEQUENCE [LARGE SCALE GENOMIC DNA]</scope>
    <source>
        <strain evidence="1 2">DSM 21459</strain>
    </source>
</reference>
<dbReference type="SUPFAM" id="SSF52799">
    <property type="entry name" value="(Phosphotyrosine protein) phosphatases II"/>
    <property type="match status" value="1"/>
</dbReference>
<sequence length="160" mass="18525">MDKVTIMSRKKFLEWIPPISKEQVVAIRIGDRPPVKDTASKRYLDTLSLAFYDEWTFADEIDRSTPEGSNRLTEKDKVIIDEFIDQYANKNFVLHCEQGISRSSAIGYYILKRLGYIEELNDKKDSSLFFPNIEVYGLLIGKPYTKDTATELMNELKSLE</sequence>
<dbReference type="AlphaFoldDB" id="A0A1J0A7Q8"/>
<evidence type="ECO:0008006" key="3">
    <source>
        <dbReference type="Google" id="ProtNLM"/>
    </source>
</evidence>
<dbReference type="PROSITE" id="PS00383">
    <property type="entry name" value="TYR_PHOSPHATASE_1"/>
    <property type="match status" value="1"/>
</dbReference>
<dbReference type="OrthoDB" id="2360603at2"/>
<gene>
    <name evidence="1" type="ORF">BHY08_09180</name>
</gene>
<organism evidence="1 2">
    <name type="scientific">Vagococcus teuberi</name>
    <dbReference type="NCBI Taxonomy" id="519472"/>
    <lineage>
        <taxon>Bacteria</taxon>
        <taxon>Bacillati</taxon>
        <taxon>Bacillota</taxon>
        <taxon>Bacilli</taxon>
        <taxon>Lactobacillales</taxon>
        <taxon>Enterococcaceae</taxon>
        <taxon>Vagococcus</taxon>
    </lineage>
</organism>
<dbReference type="STRING" id="519472.BHY08_09180"/>
<dbReference type="KEGG" id="vte:BHY08_09180"/>
<keyword evidence="2" id="KW-1185">Reference proteome</keyword>
<dbReference type="RefSeq" id="WP_010783935.1">
    <property type="nucleotide sequence ID" value="NZ_CP017267.1"/>
</dbReference>
<dbReference type="InterPro" id="IPR029021">
    <property type="entry name" value="Prot-tyrosine_phosphatase-like"/>
</dbReference>
<dbReference type="InterPro" id="IPR016130">
    <property type="entry name" value="Tyr_Pase_AS"/>
</dbReference>
<accession>A0A1J0A7Q8</accession>
<evidence type="ECO:0000313" key="2">
    <source>
        <dbReference type="Proteomes" id="UP000191200"/>
    </source>
</evidence>
<name>A0A1J0A7Q8_9ENTE</name>